<sequence length="140" mass="15111">MHVSIRASAGAVVHRPPPRPAWLCHHGLVSMGDIRQVPVTELPNDFSDEVGRVLLDVREDDEWAAGHVRGATHIPLGDVPARIEEIDPDAELLVVCHSSGRSMRVLQYLAQIGYEGSCVSGGMVEWVQQGKPVETGSTGS</sequence>
<dbReference type="PROSITE" id="PS50206">
    <property type="entry name" value="RHODANESE_3"/>
    <property type="match status" value="1"/>
</dbReference>
<dbReference type="SUPFAM" id="SSF52821">
    <property type="entry name" value="Rhodanese/Cell cycle control phosphatase"/>
    <property type="match status" value="1"/>
</dbReference>
<dbReference type="Proteomes" id="UP000271469">
    <property type="component" value="Chromosome"/>
</dbReference>
<dbReference type="InterPro" id="IPR001763">
    <property type="entry name" value="Rhodanese-like_dom"/>
</dbReference>
<keyword evidence="3" id="KW-1185">Reference proteome</keyword>
<dbReference type="PANTHER" id="PTHR43031">
    <property type="entry name" value="FAD-DEPENDENT OXIDOREDUCTASE"/>
    <property type="match status" value="1"/>
</dbReference>
<proteinExistence type="predicted"/>
<dbReference type="EMBL" id="CP033972">
    <property type="protein sequence ID" value="AZG46898.1"/>
    <property type="molecule type" value="Genomic_DNA"/>
</dbReference>
<gene>
    <name evidence="2" type="primary">glpE_2</name>
    <name evidence="2" type="ORF">D7316_03503</name>
</gene>
<dbReference type="Gene3D" id="3.40.250.10">
    <property type="entry name" value="Rhodanese-like domain"/>
    <property type="match status" value="1"/>
</dbReference>
<dbReference type="PANTHER" id="PTHR43031:SF17">
    <property type="entry name" value="SULFURTRANSFERASE YTWF-RELATED"/>
    <property type="match status" value="1"/>
</dbReference>
<dbReference type="GO" id="GO:0004792">
    <property type="term" value="F:thiosulfate-cyanide sulfurtransferase activity"/>
    <property type="evidence" value="ECO:0007669"/>
    <property type="project" value="UniProtKB-EC"/>
</dbReference>
<name>A0A3G8JPK1_9ACTN</name>
<protein>
    <submittedName>
        <fullName evidence="2">Thiosulfate sulfurtransferase GlpE</fullName>
        <ecNumber evidence="2">2.8.1.1</ecNumber>
    </submittedName>
</protein>
<dbReference type="Pfam" id="PF00581">
    <property type="entry name" value="Rhodanese"/>
    <property type="match status" value="1"/>
</dbReference>
<organism evidence="2 3">
    <name type="scientific">Gordonia insulae</name>
    <dbReference type="NCBI Taxonomy" id="2420509"/>
    <lineage>
        <taxon>Bacteria</taxon>
        <taxon>Bacillati</taxon>
        <taxon>Actinomycetota</taxon>
        <taxon>Actinomycetes</taxon>
        <taxon>Mycobacteriales</taxon>
        <taxon>Gordoniaceae</taxon>
        <taxon>Gordonia</taxon>
    </lineage>
</organism>
<evidence type="ECO:0000313" key="3">
    <source>
        <dbReference type="Proteomes" id="UP000271469"/>
    </source>
</evidence>
<evidence type="ECO:0000259" key="1">
    <source>
        <dbReference type="PROSITE" id="PS50206"/>
    </source>
</evidence>
<dbReference type="KEGG" id="gom:D7316_03503"/>
<dbReference type="InterPro" id="IPR050229">
    <property type="entry name" value="GlpE_sulfurtransferase"/>
</dbReference>
<accession>A0A3G8JPK1</accession>
<dbReference type="EC" id="2.8.1.1" evidence="2"/>
<feature type="domain" description="Rhodanese" evidence="1">
    <location>
        <begin position="48"/>
        <end position="135"/>
    </location>
</feature>
<dbReference type="SMART" id="SM00450">
    <property type="entry name" value="RHOD"/>
    <property type="match status" value="1"/>
</dbReference>
<dbReference type="AlphaFoldDB" id="A0A3G8JPK1"/>
<dbReference type="CDD" id="cd00158">
    <property type="entry name" value="RHOD"/>
    <property type="match status" value="1"/>
</dbReference>
<evidence type="ECO:0000313" key="2">
    <source>
        <dbReference type="EMBL" id="AZG46898.1"/>
    </source>
</evidence>
<dbReference type="InterPro" id="IPR036873">
    <property type="entry name" value="Rhodanese-like_dom_sf"/>
</dbReference>
<reference evidence="2 3" key="1">
    <citation type="submission" date="2018-11" db="EMBL/GenBank/DDBJ databases">
        <title>Gordonia insulae sp. nov., isolated from an island soil.</title>
        <authorList>
            <person name="Kim Y.S."/>
            <person name="Kim S.B."/>
        </authorList>
    </citation>
    <scope>NUCLEOTIDE SEQUENCE [LARGE SCALE GENOMIC DNA]</scope>
    <source>
        <strain evidence="2 3">MMS17-SY073</strain>
    </source>
</reference>
<keyword evidence="2" id="KW-0808">Transferase</keyword>